<keyword evidence="5 8" id="KW-0963">Cytoplasm</keyword>
<dbReference type="PANTHER" id="PTHR43722">
    <property type="entry name" value="PROLINE IMINOPEPTIDASE"/>
    <property type="match status" value="1"/>
</dbReference>
<dbReference type="InterPro" id="IPR002410">
    <property type="entry name" value="Peptidase_S33"/>
</dbReference>
<dbReference type="Pfam" id="PF00561">
    <property type="entry name" value="Abhydrolase_1"/>
    <property type="match status" value="1"/>
</dbReference>
<proteinExistence type="inferred from homology"/>
<evidence type="ECO:0000256" key="4">
    <source>
        <dbReference type="ARBA" id="ARBA00022438"/>
    </source>
</evidence>
<dbReference type="PRINTS" id="PR00793">
    <property type="entry name" value="PROAMNOPTASE"/>
</dbReference>
<evidence type="ECO:0000256" key="1">
    <source>
        <dbReference type="ARBA" id="ARBA00001585"/>
    </source>
</evidence>
<evidence type="ECO:0000259" key="10">
    <source>
        <dbReference type="Pfam" id="PF00561"/>
    </source>
</evidence>
<name>A0ABZ1IFE6_9PSEU</name>
<dbReference type="PANTHER" id="PTHR43722:SF1">
    <property type="entry name" value="PROLINE IMINOPEPTIDASE"/>
    <property type="match status" value="1"/>
</dbReference>
<keyword evidence="7 8" id="KW-0378">Hydrolase</keyword>
<dbReference type="EC" id="3.4.11.5" evidence="8 9"/>
<dbReference type="InterPro" id="IPR029058">
    <property type="entry name" value="AB_hydrolase_fold"/>
</dbReference>
<keyword evidence="12" id="KW-1185">Reference proteome</keyword>
<dbReference type="PIRSF" id="PIRSF006431">
    <property type="entry name" value="Pept_S33"/>
    <property type="match status" value="1"/>
</dbReference>
<evidence type="ECO:0000256" key="5">
    <source>
        <dbReference type="ARBA" id="ARBA00022490"/>
    </source>
</evidence>
<dbReference type="SUPFAM" id="SSF53474">
    <property type="entry name" value="alpha/beta-Hydrolases"/>
    <property type="match status" value="1"/>
</dbReference>
<dbReference type="EMBL" id="CP142149">
    <property type="protein sequence ID" value="WSE33132.1"/>
    <property type="molecule type" value="Genomic_DNA"/>
</dbReference>
<reference evidence="11 12" key="1">
    <citation type="journal article" date="2015" name="Int. J. Syst. Evol. Microbiol.">
        <title>Amycolatopsis rhabdoformis sp. nov., an actinomycete isolated from a tropical forest soil.</title>
        <authorList>
            <person name="Souza W.R."/>
            <person name="Silva R.E."/>
            <person name="Goodfellow M."/>
            <person name="Busarakam K."/>
            <person name="Figueiro F.S."/>
            <person name="Ferreira D."/>
            <person name="Rodrigues-Filho E."/>
            <person name="Moraes L.A.B."/>
            <person name="Zucchi T.D."/>
        </authorList>
    </citation>
    <scope>NUCLEOTIDE SEQUENCE [LARGE SCALE GENOMIC DNA]</scope>
    <source>
        <strain evidence="11 12">NCIMB 14900</strain>
    </source>
</reference>
<dbReference type="Gene3D" id="3.40.50.1820">
    <property type="entry name" value="alpha/beta hydrolase"/>
    <property type="match status" value="1"/>
</dbReference>
<evidence type="ECO:0000256" key="6">
    <source>
        <dbReference type="ARBA" id="ARBA00022670"/>
    </source>
</evidence>
<sequence length="315" mass="34018">MPGLHPEISPYRTGMLDVGDGHAVYWEECGNPDGKPAVVVHGGPGSGCRPAHRRFFDPARYRVVLFDQRGCGRSTPHAGEPVADLSANTTAHLIADLEALRTTLGIDDWLLFGGSWGCVLSLLYAEHHPERVSELVLLSLATDRQAELDLLTRGLGKVFPAAFAKFRDGVPPAERDGDLARAYHRLLMDPDPEVHQAAAVRWCAWEDAMLSQESPSPTFADPAYRLAFARLVTHYFANGCFSDDGAILRDAHRLAGIPAVLVQGTLDLGNLTGTPWLLERALPGSELLLVGDSGHTTATGSLSDVLVEVLDRFAG</sequence>
<evidence type="ECO:0000256" key="8">
    <source>
        <dbReference type="PIRNR" id="PIRNR006431"/>
    </source>
</evidence>
<evidence type="ECO:0000256" key="2">
    <source>
        <dbReference type="ARBA" id="ARBA00004496"/>
    </source>
</evidence>
<feature type="domain" description="AB hydrolase-1" evidence="10">
    <location>
        <begin position="38"/>
        <end position="296"/>
    </location>
</feature>
<accession>A0ABZ1IFE6</accession>
<evidence type="ECO:0000256" key="9">
    <source>
        <dbReference type="RuleBase" id="RU003421"/>
    </source>
</evidence>
<evidence type="ECO:0000313" key="11">
    <source>
        <dbReference type="EMBL" id="WSE33132.1"/>
    </source>
</evidence>
<comment type="subcellular location">
    <subcellularLocation>
        <location evidence="2 8">Cytoplasm</location>
    </subcellularLocation>
</comment>
<dbReference type="GO" id="GO:0004177">
    <property type="term" value="F:aminopeptidase activity"/>
    <property type="evidence" value="ECO:0007669"/>
    <property type="project" value="UniProtKB-KW"/>
</dbReference>
<dbReference type="NCBIfam" id="TIGR01249">
    <property type="entry name" value="pro_imino_pep_1"/>
    <property type="match status" value="1"/>
</dbReference>
<evidence type="ECO:0000313" key="12">
    <source>
        <dbReference type="Proteomes" id="UP001330812"/>
    </source>
</evidence>
<dbReference type="Proteomes" id="UP001330812">
    <property type="component" value="Chromosome"/>
</dbReference>
<dbReference type="PRINTS" id="PR00111">
    <property type="entry name" value="ABHYDROLASE"/>
</dbReference>
<evidence type="ECO:0000256" key="3">
    <source>
        <dbReference type="ARBA" id="ARBA00010088"/>
    </source>
</evidence>
<organism evidence="11 12">
    <name type="scientific">Amycolatopsis rhabdoformis</name>
    <dbReference type="NCBI Taxonomy" id="1448059"/>
    <lineage>
        <taxon>Bacteria</taxon>
        <taxon>Bacillati</taxon>
        <taxon>Actinomycetota</taxon>
        <taxon>Actinomycetes</taxon>
        <taxon>Pseudonocardiales</taxon>
        <taxon>Pseudonocardiaceae</taxon>
        <taxon>Amycolatopsis</taxon>
    </lineage>
</organism>
<gene>
    <name evidence="11" type="primary">pip</name>
    <name evidence="11" type="ORF">VSH64_13560</name>
</gene>
<dbReference type="InterPro" id="IPR005944">
    <property type="entry name" value="Pro_iminopeptidase"/>
</dbReference>
<comment type="catalytic activity">
    <reaction evidence="1 8 9">
        <text>Release of N-terminal proline from a peptide.</text>
        <dbReference type="EC" id="3.4.11.5"/>
    </reaction>
</comment>
<dbReference type="InterPro" id="IPR000073">
    <property type="entry name" value="AB_hydrolase_1"/>
</dbReference>
<keyword evidence="6 8" id="KW-0645">Protease</keyword>
<keyword evidence="4 8" id="KW-0031">Aminopeptidase</keyword>
<protein>
    <recommendedName>
        <fullName evidence="8 9">Proline iminopeptidase</fullName>
        <shortName evidence="8">PIP</shortName>
        <ecNumber evidence="8 9">3.4.11.5</ecNumber>
    </recommendedName>
    <alternativeName>
        <fullName evidence="8">Prolyl aminopeptidase</fullName>
    </alternativeName>
</protein>
<evidence type="ECO:0000256" key="7">
    <source>
        <dbReference type="ARBA" id="ARBA00022801"/>
    </source>
</evidence>
<comment type="similarity">
    <text evidence="3 8 9">Belongs to the peptidase S33 family.</text>
</comment>